<keyword evidence="4" id="KW-0143">Chaperone</keyword>
<evidence type="ECO:0000313" key="6">
    <source>
        <dbReference type="Proteomes" id="UP000645828"/>
    </source>
</evidence>
<dbReference type="GO" id="GO:0005832">
    <property type="term" value="C:chaperonin-containing T-complex"/>
    <property type="evidence" value="ECO:0007669"/>
    <property type="project" value="UniProtKB-ARBA"/>
</dbReference>
<dbReference type="GO" id="GO:0140662">
    <property type="term" value="F:ATP-dependent protein folding chaperone"/>
    <property type="evidence" value="ECO:0007669"/>
    <property type="project" value="InterPro"/>
</dbReference>
<sequence length="321" mass="35971">MAQGLQDMLQTNLGPKDIKLIKDASPKYDMVTSTGDDTSSNVLIIGELLKQANFYISENLHPRIITEGYEATKEKALQAVVDSILAFKKQDEPTDLFMFEIIEHGGLVLDHGAWCLDMKKKKESKMHTCLNAHAEERSMKDERKFIEDRGIDFFSLEAFAKKEGIVALCRAKRNMEKLSLACGGVALNSFVDLVYEYTLGEENCNNPHFVTLLVKGSDKHTLTQIKDTIRDGLMALKMLVMRAVARPILGVQAFADNSGFELQETLKFKQNIQNQPMVATTVSTWDNYSTKRQLLHSRTVIATNVLLVGEITQTGMSFLKG</sequence>
<dbReference type="GO" id="GO:0005524">
    <property type="term" value="F:ATP binding"/>
    <property type="evidence" value="ECO:0007669"/>
    <property type="project" value="UniProtKB-KW"/>
</dbReference>
<evidence type="ECO:0000313" key="5">
    <source>
        <dbReference type="EMBL" id="CAD7681285.1"/>
    </source>
</evidence>
<protein>
    <submittedName>
        <fullName evidence="5">(raccoon dog) hypothetical protein</fullName>
    </submittedName>
</protein>
<keyword evidence="3" id="KW-0067">ATP-binding</keyword>
<proteinExistence type="inferred from homology"/>
<dbReference type="AlphaFoldDB" id="A0A811YX86"/>
<dbReference type="SUPFAM" id="SSF48592">
    <property type="entry name" value="GroEL equatorial domain-like"/>
    <property type="match status" value="1"/>
</dbReference>
<dbReference type="InterPro" id="IPR027410">
    <property type="entry name" value="TCP-1-like_intermed_sf"/>
</dbReference>
<dbReference type="InterPro" id="IPR027409">
    <property type="entry name" value="GroEL-like_apical_dom_sf"/>
</dbReference>
<dbReference type="InterPro" id="IPR002423">
    <property type="entry name" value="Cpn60/GroEL/TCP-1"/>
</dbReference>
<evidence type="ECO:0000256" key="3">
    <source>
        <dbReference type="ARBA" id="ARBA00022840"/>
    </source>
</evidence>
<dbReference type="Gene3D" id="1.10.560.10">
    <property type="entry name" value="GroEL-like equatorial domain"/>
    <property type="match status" value="1"/>
</dbReference>
<evidence type="ECO:0000256" key="1">
    <source>
        <dbReference type="ARBA" id="ARBA00008020"/>
    </source>
</evidence>
<dbReference type="EMBL" id="CAJHUB010000751">
    <property type="protein sequence ID" value="CAD7681285.1"/>
    <property type="molecule type" value="Genomic_DNA"/>
</dbReference>
<reference evidence="5" key="1">
    <citation type="submission" date="2020-12" db="EMBL/GenBank/DDBJ databases">
        <authorList>
            <consortium name="Molecular Ecology Group"/>
        </authorList>
    </citation>
    <scope>NUCLEOTIDE SEQUENCE</scope>
    <source>
        <strain evidence="5">TBG_1078</strain>
    </source>
</reference>
<dbReference type="Pfam" id="PF00118">
    <property type="entry name" value="Cpn60_TCP1"/>
    <property type="match status" value="1"/>
</dbReference>
<dbReference type="Proteomes" id="UP000645828">
    <property type="component" value="Unassembled WGS sequence"/>
</dbReference>
<evidence type="ECO:0000256" key="2">
    <source>
        <dbReference type="ARBA" id="ARBA00022741"/>
    </source>
</evidence>
<dbReference type="Gene3D" id="3.50.7.10">
    <property type="entry name" value="GroEL"/>
    <property type="match status" value="1"/>
</dbReference>
<dbReference type="SUPFAM" id="SSF52029">
    <property type="entry name" value="GroEL apical domain-like"/>
    <property type="match status" value="1"/>
</dbReference>
<gene>
    <name evidence="5" type="ORF">NYPRO_LOCUS14077</name>
</gene>
<keyword evidence="2" id="KW-0547">Nucleotide-binding</keyword>
<dbReference type="Gene3D" id="3.30.260.10">
    <property type="entry name" value="TCP-1-like chaperonin intermediate domain"/>
    <property type="match status" value="1"/>
</dbReference>
<name>A0A811YX86_NYCPR</name>
<dbReference type="PANTHER" id="PTHR11353">
    <property type="entry name" value="CHAPERONIN"/>
    <property type="match status" value="1"/>
</dbReference>
<keyword evidence="6" id="KW-1185">Reference proteome</keyword>
<accession>A0A811YX86</accession>
<dbReference type="InterPro" id="IPR027413">
    <property type="entry name" value="GROEL-like_equatorial_sf"/>
</dbReference>
<organism evidence="5 6">
    <name type="scientific">Nyctereutes procyonoides</name>
    <name type="common">Raccoon dog</name>
    <name type="synonym">Canis procyonoides</name>
    <dbReference type="NCBI Taxonomy" id="34880"/>
    <lineage>
        <taxon>Eukaryota</taxon>
        <taxon>Metazoa</taxon>
        <taxon>Chordata</taxon>
        <taxon>Craniata</taxon>
        <taxon>Vertebrata</taxon>
        <taxon>Euteleostomi</taxon>
        <taxon>Mammalia</taxon>
        <taxon>Eutheria</taxon>
        <taxon>Laurasiatheria</taxon>
        <taxon>Carnivora</taxon>
        <taxon>Caniformia</taxon>
        <taxon>Canidae</taxon>
        <taxon>Nyctereutes</taxon>
    </lineage>
</organism>
<evidence type="ECO:0000256" key="4">
    <source>
        <dbReference type="ARBA" id="ARBA00023186"/>
    </source>
</evidence>
<dbReference type="InterPro" id="IPR017998">
    <property type="entry name" value="Chaperone_TCP-1"/>
</dbReference>
<comment type="similarity">
    <text evidence="1">Belongs to the TCP-1 chaperonin family.</text>
</comment>
<comment type="caution">
    <text evidence="5">The sequence shown here is derived from an EMBL/GenBank/DDBJ whole genome shotgun (WGS) entry which is preliminary data.</text>
</comment>